<evidence type="ECO:0000256" key="2">
    <source>
        <dbReference type="ARBA" id="ARBA00022676"/>
    </source>
</evidence>
<feature type="binding site" evidence="10">
    <location>
        <position position="265"/>
    </location>
    <ligand>
        <name>Mn(2+)</name>
        <dbReference type="ChEBI" id="CHEBI:29035"/>
    </ligand>
</feature>
<dbReference type="OMA" id="VMQDESH"/>
<name>A0A0D2RFN9_GOSRA</name>
<feature type="binding site" evidence="9">
    <location>
        <position position="108"/>
    </location>
    <ligand>
        <name>UDP-alpha-D-glucose</name>
        <dbReference type="ChEBI" id="CHEBI:58885"/>
    </ligand>
</feature>
<feature type="transmembrane region" description="Helical" evidence="11">
    <location>
        <begin position="705"/>
        <end position="728"/>
    </location>
</feature>
<dbReference type="OrthoDB" id="72851at2759"/>
<dbReference type="Pfam" id="PF03552">
    <property type="entry name" value="Cellulose_synt"/>
    <property type="match status" value="2"/>
</dbReference>
<evidence type="ECO:0008006" key="14">
    <source>
        <dbReference type="Google" id="ProtNLM"/>
    </source>
</evidence>
<evidence type="ECO:0000256" key="6">
    <source>
        <dbReference type="ARBA" id="ARBA00023136"/>
    </source>
</evidence>
<evidence type="ECO:0000256" key="1">
    <source>
        <dbReference type="ARBA" id="ARBA00004127"/>
    </source>
</evidence>
<evidence type="ECO:0000256" key="7">
    <source>
        <dbReference type="ARBA" id="ARBA00023316"/>
    </source>
</evidence>
<evidence type="ECO:0000313" key="12">
    <source>
        <dbReference type="EMBL" id="KJB28431.1"/>
    </source>
</evidence>
<keyword evidence="4 11" id="KW-0812">Transmembrane</keyword>
<dbReference type="GO" id="GO:0071555">
    <property type="term" value="P:cell wall organization"/>
    <property type="evidence" value="ECO:0007669"/>
    <property type="project" value="UniProtKB-KW"/>
</dbReference>
<keyword evidence="5 11" id="KW-1133">Transmembrane helix</keyword>
<keyword evidence="6 11" id="KW-0472">Membrane</keyword>
<dbReference type="FunFam" id="3.90.550.10:FF:000194">
    <property type="entry name" value="Cellulose synthase-like protein G2 isoform A"/>
    <property type="match status" value="1"/>
</dbReference>
<feature type="binding site" evidence="9">
    <location>
        <position position="109"/>
    </location>
    <ligand>
        <name>UDP-alpha-D-glucose</name>
        <dbReference type="ChEBI" id="CHEBI:58885"/>
    </ligand>
</feature>
<feature type="active site" evidence="8">
    <location>
        <position position="138"/>
    </location>
</feature>
<dbReference type="InterPro" id="IPR029044">
    <property type="entry name" value="Nucleotide-diphossugar_trans"/>
</dbReference>
<feature type="transmembrane region" description="Helical" evidence="11">
    <location>
        <begin position="643"/>
        <end position="663"/>
    </location>
</feature>
<keyword evidence="7" id="KW-0961">Cell wall biogenesis/degradation</keyword>
<evidence type="ECO:0000256" key="5">
    <source>
        <dbReference type="ARBA" id="ARBA00022989"/>
    </source>
</evidence>
<dbReference type="PANTHER" id="PTHR13301">
    <property type="entry name" value="X-BOX TRANSCRIPTION FACTOR-RELATED"/>
    <property type="match status" value="1"/>
</dbReference>
<dbReference type="Gene3D" id="3.90.550.10">
    <property type="entry name" value="Spore Coat Polysaccharide Biosynthesis Protein SpsA, Chain A"/>
    <property type="match status" value="2"/>
</dbReference>
<evidence type="ECO:0000313" key="13">
    <source>
        <dbReference type="Proteomes" id="UP000032304"/>
    </source>
</evidence>
<feature type="binding site" evidence="10">
    <location>
        <position position="289"/>
    </location>
    <ligand>
        <name>Mn(2+)</name>
        <dbReference type="ChEBI" id="CHEBI:29035"/>
    </ligand>
</feature>
<dbReference type="Gramene" id="KJB28431">
    <property type="protein sequence ID" value="KJB28431"/>
    <property type="gene ID" value="B456_005G047700"/>
</dbReference>
<feature type="transmembrane region" description="Helical" evidence="11">
    <location>
        <begin position="589"/>
        <end position="609"/>
    </location>
</feature>
<feature type="active site" evidence="8">
    <location>
        <position position="442"/>
    </location>
</feature>
<dbReference type="InterPro" id="IPR005150">
    <property type="entry name" value="Cellulose_synth"/>
</dbReference>
<sequence length="730" mass="83477">MEAPPPYSLCNPNKKSTIINGSYALLHSVAITSLIFYRVSSFFHSTPSLPLLLAFTSELILSVLWLLSQAFLWRPFTRQTFPERLLQDKNDDELPAIDVFICTADPEKEPPLEVMNTVLSAMAMDYPAEKLSVYVSDDGGCGLTLYAMKEAWEFGRYWVPFCTRFGIKTRCPKLYFSRYDDEFLGQGYEAEKEKIKLKYKLMEKKVQKAESNGKMLAEFNTKNHPAHVEVMQDESHNANDTNQVKMPRLVYVSREKNPSYHHHFKAGALNVLLRVSNMISNSPYILVLDCDMRCNDPTSAKQAMCFHLDPKINSNLAFVQFPQKFHNLSKMDIYDGQLRSTFLVKWPGMDGLQGPMLSGSGFYMKRKALYRDIVQEDTDFTQLKQYLGPSNELVKSLKSAKYNTDVTSRLLEETRFLASCKYEEGTQWGKQVGFLYMSLLEDYFTGFNLHCEGWKSIFYNPPSPAFLGTAITKLNDTLLQGSRWNCGALQVTFSKFCPLIYGLKSRMSLLQRMCYVYLSLQPFYFFPIWCLATIPQLCLLHGIPLYPKVSNSWFMVFSYIFIMSQLKHLEEVLLTGDPIRTWWNEQRIWMMKAIISYTIGMLNAVLKLLGLKEANFVPTNKVADDEQITFYQKGLFNFQASTVVLTPLITLVTLNMICFAAGATRTVVDGSFNAMFGQIFLSFYVLMVQYPLIDGMIFRRDKGRVPTSVTLLSLAISASFLCFGSLIIKS</sequence>
<feature type="transmembrane region" description="Helical" evidence="11">
    <location>
        <begin position="675"/>
        <end position="693"/>
    </location>
</feature>
<dbReference type="GO" id="GO:0016020">
    <property type="term" value="C:membrane"/>
    <property type="evidence" value="ECO:0007669"/>
    <property type="project" value="InterPro"/>
</dbReference>
<feature type="binding site" evidence="9">
    <location>
        <position position="138"/>
    </location>
    <ligand>
        <name>UDP-alpha-D-glucose</name>
        <dbReference type="ChEBI" id="CHEBI:58885"/>
    </ligand>
</feature>
<dbReference type="GO" id="GO:0016760">
    <property type="term" value="F:cellulose synthase (UDP-forming) activity"/>
    <property type="evidence" value="ECO:0007669"/>
    <property type="project" value="InterPro"/>
</dbReference>
<evidence type="ECO:0000256" key="3">
    <source>
        <dbReference type="ARBA" id="ARBA00022679"/>
    </source>
</evidence>
<dbReference type="GO" id="GO:0012505">
    <property type="term" value="C:endomembrane system"/>
    <property type="evidence" value="ECO:0007669"/>
    <property type="project" value="UniProtKB-SubCell"/>
</dbReference>
<dbReference type="STRING" id="29730.A0A0D2RFN9"/>
<reference evidence="12 13" key="1">
    <citation type="journal article" date="2012" name="Nature">
        <title>Repeated polyploidization of Gossypium genomes and the evolution of spinnable cotton fibres.</title>
        <authorList>
            <person name="Paterson A.H."/>
            <person name="Wendel J.F."/>
            <person name="Gundlach H."/>
            <person name="Guo H."/>
            <person name="Jenkins J."/>
            <person name="Jin D."/>
            <person name="Llewellyn D."/>
            <person name="Showmaker K.C."/>
            <person name="Shu S."/>
            <person name="Udall J."/>
            <person name="Yoo M.J."/>
            <person name="Byers R."/>
            <person name="Chen W."/>
            <person name="Doron-Faigenboim A."/>
            <person name="Duke M.V."/>
            <person name="Gong L."/>
            <person name="Grimwood J."/>
            <person name="Grover C."/>
            <person name="Grupp K."/>
            <person name="Hu G."/>
            <person name="Lee T.H."/>
            <person name="Li J."/>
            <person name="Lin L."/>
            <person name="Liu T."/>
            <person name="Marler B.S."/>
            <person name="Page J.T."/>
            <person name="Roberts A.W."/>
            <person name="Romanel E."/>
            <person name="Sanders W.S."/>
            <person name="Szadkowski E."/>
            <person name="Tan X."/>
            <person name="Tang H."/>
            <person name="Xu C."/>
            <person name="Wang J."/>
            <person name="Wang Z."/>
            <person name="Zhang D."/>
            <person name="Zhang L."/>
            <person name="Ashrafi H."/>
            <person name="Bedon F."/>
            <person name="Bowers J.E."/>
            <person name="Brubaker C.L."/>
            <person name="Chee P.W."/>
            <person name="Das S."/>
            <person name="Gingle A.R."/>
            <person name="Haigler C.H."/>
            <person name="Harker D."/>
            <person name="Hoffmann L.V."/>
            <person name="Hovav R."/>
            <person name="Jones D.C."/>
            <person name="Lemke C."/>
            <person name="Mansoor S."/>
            <person name="ur Rahman M."/>
            <person name="Rainville L.N."/>
            <person name="Rambani A."/>
            <person name="Reddy U.K."/>
            <person name="Rong J.K."/>
            <person name="Saranga Y."/>
            <person name="Scheffler B.E."/>
            <person name="Scheffler J.A."/>
            <person name="Stelly D.M."/>
            <person name="Triplett B.A."/>
            <person name="Van Deynze A."/>
            <person name="Vaslin M.F."/>
            <person name="Waghmare V.N."/>
            <person name="Walford S.A."/>
            <person name="Wright R.J."/>
            <person name="Zaki E.A."/>
            <person name="Zhang T."/>
            <person name="Dennis E.S."/>
            <person name="Mayer K.F."/>
            <person name="Peterson D.G."/>
            <person name="Rokhsar D.S."/>
            <person name="Wang X."/>
            <person name="Schmutz J."/>
        </authorList>
    </citation>
    <scope>NUCLEOTIDE SEQUENCE [LARGE SCALE GENOMIC DNA]</scope>
</reference>
<evidence type="ECO:0000256" key="9">
    <source>
        <dbReference type="PIRSR" id="PIRSR605150-2"/>
    </source>
</evidence>
<dbReference type="AlphaFoldDB" id="A0A0D2RFN9"/>
<evidence type="ECO:0000256" key="8">
    <source>
        <dbReference type="PIRSR" id="PIRSR605150-1"/>
    </source>
</evidence>
<feature type="transmembrane region" description="Helical" evidence="11">
    <location>
        <begin position="20"/>
        <end position="39"/>
    </location>
</feature>
<evidence type="ECO:0000256" key="4">
    <source>
        <dbReference type="ARBA" id="ARBA00022692"/>
    </source>
</evidence>
<keyword evidence="3" id="KW-0808">Transferase</keyword>
<comment type="subcellular location">
    <subcellularLocation>
        <location evidence="1">Endomembrane system</location>
        <topology evidence="1">Multi-pass membrane protein</topology>
    </subcellularLocation>
</comment>
<gene>
    <name evidence="12" type="ORF">B456_005G047700</name>
</gene>
<dbReference type="SUPFAM" id="SSF53448">
    <property type="entry name" value="Nucleotide-diphospho-sugar transferases"/>
    <property type="match status" value="1"/>
</dbReference>
<dbReference type="eggNOG" id="ENOG502QQE5">
    <property type="taxonomic scope" value="Eukaryota"/>
</dbReference>
<proteinExistence type="predicted"/>
<feature type="transmembrane region" description="Helical" evidence="11">
    <location>
        <begin position="51"/>
        <end position="73"/>
    </location>
</feature>
<evidence type="ECO:0000256" key="10">
    <source>
        <dbReference type="PIRSR" id="PIRSR605150-3"/>
    </source>
</evidence>
<dbReference type="EMBL" id="CM001744">
    <property type="protein sequence ID" value="KJB28431.1"/>
    <property type="molecule type" value="Genomic_DNA"/>
</dbReference>
<accession>A0A0D2RFN9</accession>
<organism evidence="12 13">
    <name type="scientific">Gossypium raimondii</name>
    <name type="common">Peruvian cotton</name>
    <name type="synonym">Gossypium klotzschianum subsp. raimondii</name>
    <dbReference type="NCBI Taxonomy" id="29730"/>
    <lineage>
        <taxon>Eukaryota</taxon>
        <taxon>Viridiplantae</taxon>
        <taxon>Streptophyta</taxon>
        <taxon>Embryophyta</taxon>
        <taxon>Tracheophyta</taxon>
        <taxon>Spermatophyta</taxon>
        <taxon>Magnoliopsida</taxon>
        <taxon>eudicotyledons</taxon>
        <taxon>Gunneridae</taxon>
        <taxon>Pentapetalae</taxon>
        <taxon>rosids</taxon>
        <taxon>malvids</taxon>
        <taxon>Malvales</taxon>
        <taxon>Malvaceae</taxon>
        <taxon>Malvoideae</taxon>
        <taxon>Gossypium</taxon>
    </lineage>
</organism>
<keyword evidence="2" id="KW-0328">Glycosyltransferase</keyword>
<feature type="transmembrane region" description="Helical" evidence="11">
    <location>
        <begin position="515"/>
        <end position="540"/>
    </location>
</feature>
<protein>
    <recommendedName>
        <fullName evidence="14">Glycosyltransferase 2-like domain-containing protein</fullName>
    </recommendedName>
</protein>
<evidence type="ECO:0000256" key="11">
    <source>
        <dbReference type="SAM" id="Phobius"/>
    </source>
</evidence>
<dbReference type="Proteomes" id="UP000032304">
    <property type="component" value="Chromosome 5"/>
</dbReference>
<keyword evidence="13" id="KW-1185">Reference proteome</keyword>
<dbReference type="GO" id="GO:0030244">
    <property type="term" value="P:cellulose biosynthetic process"/>
    <property type="evidence" value="ECO:0007669"/>
    <property type="project" value="InterPro"/>
</dbReference>
<dbReference type="KEGG" id="gra:105796705"/>